<protein>
    <recommendedName>
        <fullName evidence="4">SHOCT domain-containing protein</fullName>
    </recommendedName>
</protein>
<evidence type="ECO:0000313" key="2">
    <source>
        <dbReference type="EMBL" id="PZR51676.1"/>
    </source>
</evidence>
<keyword evidence="1" id="KW-1133">Transmembrane helix</keyword>
<evidence type="ECO:0000313" key="3">
    <source>
        <dbReference type="Proteomes" id="UP000248783"/>
    </source>
</evidence>
<organism evidence="2 3">
    <name type="scientific">Xylanimonas oleitrophica</name>
    <dbReference type="NCBI Taxonomy" id="2607479"/>
    <lineage>
        <taxon>Bacteria</taxon>
        <taxon>Bacillati</taxon>
        <taxon>Actinomycetota</taxon>
        <taxon>Actinomycetes</taxon>
        <taxon>Micrococcales</taxon>
        <taxon>Promicromonosporaceae</taxon>
        <taxon>Xylanimonas</taxon>
    </lineage>
</organism>
<accession>A0A2W5WTW4</accession>
<dbReference type="RefSeq" id="WP_111252171.1">
    <property type="nucleotide sequence ID" value="NZ_QKWH01000018.1"/>
</dbReference>
<reference evidence="2 3" key="1">
    <citation type="submission" date="2018-06" db="EMBL/GenBank/DDBJ databases">
        <title>Whole genome sequencing of a novel hydrocarbon degrading bacterial strain, PW21 isolated from oil contaminated produced water sample.</title>
        <authorList>
            <person name="Nagkirti P."/>
            <person name="Shaikh A."/>
            <person name="Gowdaman V."/>
            <person name="Engineer A.E."/>
            <person name="Dagar S."/>
            <person name="Dhakephalkar P.K."/>
        </authorList>
    </citation>
    <scope>NUCLEOTIDE SEQUENCE [LARGE SCALE GENOMIC DNA]</scope>
    <source>
        <strain evidence="2 3">PW21</strain>
    </source>
</reference>
<name>A0A2W5WTW4_9MICO</name>
<gene>
    <name evidence="2" type="ORF">DNL40_15545</name>
</gene>
<sequence length="80" mass="8790">MGLWCTSMGVGGWIVMAATWAAVLSLVVWVVCRLFPAAKDRDPRAALDVRLASGEIDTETYRSLRAELDGLESHRAEGQR</sequence>
<dbReference type="AlphaFoldDB" id="A0A2W5WTW4"/>
<feature type="transmembrane region" description="Helical" evidence="1">
    <location>
        <begin position="12"/>
        <end position="35"/>
    </location>
</feature>
<keyword evidence="3" id="KW-1185">Reference proteome</keyword>
<evidence type="ECO:0000256" key="1">
    <source>
        <dbReference type="SAM" id="Phobius"/>
    </source>
</evidence>
<dbReference type="Proteomes" id="UP000248783">
    <property type="component" value="Unassembled WGS sequence"/>
</dbReference>
<keyword evidence="1" id="KW-0472">Membrane</keyword>
<dbReference type="EMBL" id="QKWH01000018">
    <property type="protein sequence ID" value="PZR51676.1"/>
    <property type="molecule type" value="Genomic_DNA"/>
</dbReference>
<evidence type="ECO:0008006" key="4">
    <source>
        <dbReference type="Google" id="ProtNLM"/>
    </source>
</evidence>
<comment type="caution">
    <text evidence="2">The sequence shown here is derived from an EMBL/GenBank/DDBJ whole genome shotgun (WGS) entry which is preliminary data.</text>
</comment>
<keyword evidence="1" id="KW-0812">Transmembrane</keyword>
<proteinExistence type="predicted"/>